<proteinExistence type="inferred from homology"/>
<dbReference type="GO" id="GO:0090560">
    <property type="term" value="F:2-(3-amino-3-carboxypropyl)histidine synthase activity"/>
    <property type="evidence" value="ECO:0007669"/>
    <property type="project" value="InterPro"/>
</dbReference>
<feature type="region of interest" description="Disordered" evidence="7">
    <location>
        <begin position="1"/>
        <end position="25"/>
    </location>
</feature>
<gene>
    <name evidence="8" type="ORF">ABL78_1008</name>
</gene>
<dbReference type="Gene3D" id="3.40.50.11840">
    <property type="entry name" value="Diphthamide synthesis DPH1/DPH2 domain 1"/>
    <property type="match status" value="1"/>
</dbReference>
<reference evidence="8 9" key="1">
    <citation type="journal article" date="2015" name="PLoS Pathog.">
        <title>Leptomonas seymouri: Adaptations to the Dixenous Life Cycle Analyzed by Genome Sequencing, Transcriptome Profiling and Co-infection with Leishmania donovani.</title>
        <authorList>
            <person name="Kraeva N."/>
            <person name="Butenko A."/>
            <person name="Hlavacova J."/>
            <person name="Kostygov A."/>
            <person name="Myskova J."/>
            <person name="Grybchuk D."/>
            <person name="Lestinova T."/>
            <person name="Votypka J."/>
            <person name="Volf P."/>
            <person name="Opperdoes F."/>
            <person name="Flegontov P."/>
            <person name="Lukes J."/>
            <person name="Yurchenko V."/>
        </authorList>
    </citation>
    <scope>NUCLEOTIDE SEQUENCE [LARGE SCALE GENOMIC DNA]</scope>
    <source>
        <strain evidence="8 9">ATCC 30220</strain>
    </source>
</reference>
<keyword evidence="9" id="KW-1185">Reference proteome</keyword>
<dbReference type="Proteomes" id="UP000038009">
    <property type="component" value="Unassembled WGS sequence"/>
</dbReference>
<dbReference type="FunFam" id="3.40.50.11860:FF:000001">
    <property type="entry name" value="2-(3-amino-3-carboxypropyl)histidine synthase subunit 2"/>
    <property type="match status" value="1"/>
</dbReference>
<dbReference type="GO" id="GO:0046872">
    <property type="term" value="F:metal ion binding"/>
    <property type="evidence" value="ECO:0007669"/>
    <property type="project" value="UniProtKB-KW"/>
</dbReference>
<evidence type="ECO:0008006" key="10">
    <source>
        <dbReference type="Google" id="ProtNLM"/>
    </source>
</evidence>
<evidence type="ECO:0000256" key="2">
    <source>
        <dbReference type="ARBA" id="ARBA00005156"/>
    </source>
</evidence>
<protein>
    <recommendedName>
        <fullName evidence="10">Diphthamide synthesis protein</fullName>
    </recommendedName>
</protein>
<dbReference type="InterPro" id="IPR042265">
    <property type="entry name" value="DPH1/DPH2_3"/>
</dbReference>
<keyword evidence="5" id="KW-0408">Iron</keyword>
<dbReference type="Gene3D" id="3.40.50.11860">
    <property type="entry name" value="Diphthamide synthesis DPH1/DPH2 domain 3"/>
    <property type="match status" value="1"/>
</dbReference>
<dbReference type="SFLD" id="SFLDS00032">
    <property type="entry name" value="Radical_SAM_3-amino-3-carboxyp"/>
    <property type="match status" value="1"/>
</dbReference>
<dbReference type="GO" id="GO:0051536">
    <property type="term" value="F:iron-sulfur cluster binding"/>
    <property type="evidence" value="ECO:0007669"/>
    <property type="project" value="UniProtKB-KW"/>
</dbReference>
<name>A0A0N0P8D8_LEPSE</name>
<dbReference type="NCBIfam" id="TIGR00322">
    <property type="entry name" value="diphth2_R"/>
    <property type="match status" value="2"/>
</dbReference>
<dbReference type="PANTHER" id="PTHR10762:SF2">
    <property type="entry name" value="2-(3-AMINO-3-CARBOXYPROPYL)HISTIDINE SYNTHASE SUBUNIT 2"/>
    <property type="match status" value="1"/>
</dbReference>
<evidence type="ECO:0000313" key="8">
    <source>
        <dbReference type="EMBL" id="KPI89839.1"/>
    </source>
</evidence>
<dbReference type="UniPathway" id="UPA00559"/>
<evidence type="ECO:0000256" key="6">
    <source>
        <dbReference type="ARBA" id="ARBA00023014"/>
    </source>
</evidence>
<comment type="cofactor">
    <cofactor evidence="1">
        <name>[4Fe-4S] cluster</name>
        <dbReference type="ChEBI" id="CHEBI:49883"/>
    </cofactor>
</comment>
<evidence type="ECO:0000256" key="4">
    <source>
        <dbReference type="ARBA" id="ARBA00022723"/>
    </source>
</evidence>
<feature type="compositionally biased region" description="Basic and acidic residues" evidence="7">
    <location>
        <begin position="673"/>
        <end position="695"/>
    </location>
</feature>
<evidence type="ECO:0000256" key="7">
    <source>
        <dbReference type="SAM" id="MobiDB-lite"/>
    </source>
</evidence>
<dbReference type="VEuPathDB" id="TriTrypDB:Lsey_0015_0010"/>
<evidence type="ECO:0000256" key="3">
    <source>
        <dbReference type="ARBA" id="ARBA00006179"/>
    </source>
</evidence>
<dbReference type="AlphaFoldDB" id="A0A0N0P8D8"/>
<comment type="caution">
    <text evidence="8">The sequence shown here is derived from an EMBL/GenBank/DDBJ whole genome shotgun (WGS) entry which is preliminary data.</text>
</comment>
<evidence type="ECO:0000313" key="9">
    <source>
        <dbReference type="Proteomes" id="UP000038009"/>
    </source>
</evidence>
<accession>A0A0N0P8D8</accession>
<dbReference type="OMA" id="NTFGSCC"/>
<dbReference type="EMBL" id="LJSK01000015">
    <property type="protein sequence ID" value="KPI89839.1"/>
    <property type="molecule type" value="Genomic_DNA"/>
</dbReference>
<comment type="pathway">
    <text evidence="2">Protein modification; peptidyl-diphthamide biosynthesis.</text>
</comment>
<keyword evidence="6" id="KW-0411">Iron-sulfur</keyword>
<evidence type="ECO:0000256" key="5">
    <source>
        <dbReference type="ARBA" id="ARBA00023004"/>
    </source>
</evidence>
<dbReference type="GO" id="GO:0017183">
    <property type="term" value="P:protein histidyl modification to diphthamide"/>
    <property type="evidence" value="ECO:0007669"/>
    <property type="project" value="UniProtKB-UniPathway"/>
</dbReference>
<feature type="region of interest" description="Disordered" evidence="7">
    <location>
        <begin position="673"/>
        <end position="701"/>
    </location>
</feature>
<dbReference type="InterPro" id="IPR016435">
    <property type="entry name" value="DPH1/DPH2"/>
</dbReference>
<dbReference type="Pfam" id="PF01866">
    <property type="entry name" value="Diphthamide_syn"/>
    <property type="match status" value="2"/>
</dbReference>
<keyword evidence="4" id="KW-0479">Metal-binding</keyword>
<dbReference type="PANTHER" id="PTHR10762">
    <property type="entry name" value="DIPHTHAMIDE BIOSYNTHESIS PROTEIN"/>
    <property type="match status" value="1"/>
</dbReference>
<sequence length="774" mass="84362">MYHDAPVEATVAVHRHRRRSTAATATSQEVSQRIVREYQLHRVANFLLTGIDGKEASSSNGFVTAQRPNAEATEAAEVAKGGKSSFCQCRSPCAAPYVRVALQFPDELLGDSVAVVHALQHILASDPRYSPAIKSKLKTEVATVCSENKDAGTTAFLKPAMAGAAIGVRPPAMDNPHHPIGEVRLLVLADNTFGSCCPDEITAQHYEADCIVHFGDACMSRSTRLPVLYVQPEFHFDAVVSDSSRSTDLLSTTEQSAALLEAEVCIAVGLVERVAMALRRRVAAWRAEKGSESADPCIVAPRLAVVGTYPTKQVIEAAEKVWNEERKEGLGDTVVDVDWPRFEERNGIAPTRHASVSGSNGGNDSASAEEMIRAEAAGSKPFVADDDWLVNGVRFHRLRGSDYAKQSVQYLLCIGAAGSSALVHVLMAEKHNAFHYSDACREFIEWDSGDEEISVPVATVVNNSFGADSDCGNKERETLKALIQSATADAPHSAALRDSVSAWLSAILTDGVSVLLTGDYVTAQQVLQRRVRQRAFNIESVRASTAIGILVASLAVEGYYELTQQLHQLIRAYGKRSYIIYVGHLNEFKLANFVDTVDCFVAVACPYSRQSHFPEKRDNFMKPIVSPAELLVALVTSEDTEAEQQYGMAAAYTTSFETVLHVLRDAVQARKEEMARRAKGDEESNRRRQEEEERPALSGALVRAGGTANGALTVQDNSQGALARLYEREYVGLDPRVGQTPVQTEVMEGKHGIARGYAKEREEQHAEPPVSRYA</sequence>
<dbReference type="InterPro" id="IPR042263">
    <property type="entry name" value="DPH1/DPH2_1"/>
</dbReference>
<dbReference type="OrthoDB" id="449241at2759"/>
<comment type="similarity">
    <text evidence="3">Belongs to the DPH1/DPH2 family. DPH2 subfamily.</text>
</comment>
<evidence type="ECO:0000256" key="1">
    <source>
        <dbReference type="ARBA" id="ARBA00001966"/>
    </source>
</evidence>
<organism evidence="8 9">
    <name type="scientific">Leptomonas seymouri</name>
    <dbReference type="NCBI Taxonomy" id="5684"/>
    <lineage>
        <taxon>Eukaryota</taxon>
        <taxon>Discoba</taxon>
        <taxon>Euglenozoa</taxon>
        <taxon>Kinetoplastea</taxon>
        <taxon>Metakinetoplastina</taxon>
        <taxon>Trypanosomatida</taxon>
        <taxon>Trypanosomatidae</taxon>
        <taxon>Leishmaniinae</taxon>
        <taxon>Leptomonas</taxon>
    </lineage>
</organism>